<dbReference type="Proteomes" id="UP000018412">
    <property type="component" value="Unassembled WGS sequence"/>
</dbReference>
<evidence type="ECO:0000256" key="4">
    <source>
        <dbReference type="ARBA" id="ARBA00023163"/>
    </source>
</evidence>
<evidence type="ECO:0000313" key="6">
    <source>
        <dbReference type="EMBL" id="ESS01998.1"/>
    </source>
</evidence>
<dbReference type="PROSITE" id="PS50931">
    <property type="entry name" value="HTH_LYSR"/>
    <property type="match status" value="1"/>
</dbReference>
<comment type="caution">
    <text evidence="6">The sequence shown here is derived from an EMBL/GenBank/DDBJ whole genome shotgun (WGS) entry which is preliminary data.</text>
</comment>
<dbReference type="PANTHER" id="PTHR30346">
    <property type="entry name" value="TRANSCRIPTIONAL DUAL REGULATOR HCAR-RELATED"/>
    <property type="match status" value="1"/>
</dbReference>
<dbReference type="EMBL" id="AYHA01000052">
    <property type="protein sequence ID" value="ESS01998.1"/>
    <property type="molecule type" value="Genomic_DNA"/>
</dbReference>
<evidence type="ECO:0000313" key="7">
    <source>
        <dbReference type="Proteomes" id="UP000018412"/>
    </source>
</evidence>
<keyword evidence="4" id="KW-0804">Transcription</keyword>
<dbReference type="PANTHER" id="PTHR30346:SF28">
    <property type="entry name" value="HTH-TYPE TRANSCRIPTIONAL REGULATOR CYNR"/>
    <property type="match status" value="1"/>
</dbReference>
<reference evidence="6 7" key="2">
    <citation type="journal article" date="2015" name="Genome Announc.">
        <title>Draft Genome Sequence of Lactobacillus fermentum NB-22.</title>
        <authorList>
            <person name="Chaplin A.V."/>
            <person name="Shkoporov A.N."/>
            <person name="Efimov B.A."/>
            <person name="Pikina A.P."/>
            <person name="Borisova O.Y."/>
            <person name="Gladko I.A."/>
            <person name="Postnikova E.A."/>
            <person name="Lordkipanidze A.E."/>
            <person name="Kafarskaia L.I."/>
        </authorList>
    </citation>
    <scope>NUCLEOTIDE SEQUENCE [LARGE SCALE GENOMIC DNA]</scope>
    <source>
        <strain evidence="6 7">NB-22</strain>
    </source>
</reference>
<dbReference type="GO" id="GO:0003700">
    <property type="term" value="F:DNA-binding transcription factor activity"/>
    <property type="evidence" value="ECO:0007669"/>
    <property type="project" value="InterPro"/>
</dbReference>
<dbReference type="Gene3D" id="3.40.190.290">
    <property type="match status" value="1"/>
</dbReference>
<organism evidence="6 7">
    <name type="scientific">Limosilactobacillus fermentum NB-22</name>
    <dbReference type="NCBI Taxonomy" id="1408443"/>
    <lineage>
        <taxon>Bacteria</taxon>
        <taxon>Bacillati</taxon>
        <taxon>Bacillota</taxon>
        <taxon>Bacilli</taxon>
        <taxon>Lactobacillales</taxon>
        <taxon>Lactobacillaceae</taxon>
        <taxon>Limosilactobacillus</taxon>
    </lineage>
</organism>
<dbReference type="InterPro" id="IPR036390">
    <property type="entry name" value="WH_DNA-bd_sf"/>
</dbReference>
<name>A0A829M1W5_LIMFE</name>
<dbReference type="SUPFAM" id="SSF46785">
    <property type="entry name" value="Winged helix' DNA-binding domain"/>
    <property type="match status" value="1"/>
</dbReference>
<protein>
    <submittedName>
        <fullName evidence="6">LysR family transcriptional regulator</fullName>
    </submittedName>
</protein>
<dbReference type="InterPro" id="IPR000847">
    <property type="entry name" value="LysR_HTH_N"/>
</dbReference>
<dbReference type="RefSeq" id="WP_023465682.1">
    <property type="nucleotide sequence ID" value="NZ_KI546217.1"/>
</dbReference>
<dbReference type="Pfam" id="PF00126">
    <property type="entry name" value="HTH_1"/>
    <property type="match status" value="1"/>
</dbReference>
<reference evidence="7" key="1">
    <citation type="submission" date="2013-10" db="EMBL/GenBank/DDBJ databases">
        <title>Draft genome sequence of Lactobacillus fermentum NB-22.</title>
        <authorList>
            <person name="Chaplin A.V."/>
            <person name="Shkoporov A.N."/>
            <person name="Khokhlova E.V."/>
            <person name="Efimov B.A."/>
            <person name="Kafarskaia L.I."/>
        </authorList>
    </citation>
    <scope>NUCLEOTIDE SEQUENCE [LARGE SCALE GENOMIC DNA]</scope>
    <source>
        <strain evidence="7">NB-22</strain>
    </source>
</reference>
<feature type="domain" description="HTH lysR-type" evidence="5">
    <location>
        <begin position="17"/>
        <end position="59"/>
    </location>
</feature>
<evidence type="ECO:0000256" key="3">
    <source>
        <dbReference type="ARBA" id="ARBA00023125"/>
    </source>
</evidence>
<gene>
    <name evidence="6" type="ORF">NB22_01555</name>
</gene>
<evidence type="ECO:0000256" key="1">
    <source>
        <dbReference type="ARBA" id="ARBA00009437"/>
    </source>
</evidence>
<keyword evidence="3" id="KW-0238">DNA-binding</keyword>
<evidence type="ECO:0000259" key="5">
    <source>
        <dbReference type="PROSITE" id="PS50931"/>
    </source>
</evidence>
<dbReference type="InterPro" id="IPR036388">
    <property type="entry name" value="WH-like_DNA-bd_sf"/>
</dbReference>
<dbReference type="SUPFAM" id="SSF53850">
    <property type="entry name" value="Periplasmic binding protein-like II"/>
    <property type="match status" value="1"/>
</dbReference>
<proteinExistence type="inferred from homology"/>
<evidence type="ECO:0000256" key="2">
    <source>
        <dbReference type="ARBA" id="ARBA00023015"/>
    </source>
</evidence>
<dbReference type="Gene3D" id="1.10.10.10">
    <property type="entry name" value="Winged helix-like DNA-binding domain superfamily/Winged helix DNA-binding domain"/>
    <property type="match status" value="1"/>
</dbReference>
<dbReference type="PRINTS" id="PR00039">
    <property type="entry name" value="HTHLYSR"/>
</dbReference>
<dbReference type="GO" id="GO:0003677">
    <property type="term" value="F:DNA binding"/>
    <property type="evidence" value="ECO:0007669"/>
    <property type="project" value="UniProtKB-KW"/>
</dbReference>
<accession>A0A829M1W5</accession>
<sequence length="303" mass="33701">MIENYLLEELVTFQRMGTLKKTAAHLAVTQPTVTRGMQKLEDGLGVKLFDRHPNRLELTAAGELAAKEAAAVLRRQELMVNRVQNFVAQNQALTIGAVVPGPLIILKRLAGAPLFNHQVDERLVEPERVPEELTDDRLGMVFTTTDLTGPDLISQPLGGEHLFVNLDRFLPQANQTAVSFKDLAGLSFVVLDDIGAWKDVIGKEIEDAHFMCQDELYAMDEITRYSSFPYFTTNVTAADPSYHPVPANNWVERSIKGPKAELTIYVTVKRQRQTQVQPLVDRLKAAWAKLPTTPTTGGTNVLK</sequence>
<keyword evidence="2" id="KW-0805">Transcription regulation</keyword>
<dbReference type="GO" id="GO:0032993">
    <property type="term" value="C:protein-DNA complex"/>
    <property type="evidence" value="ECO:0007669"/>
    <property type="project" value="TreeGrafter"/>
</dbReference>
<comment type="similarity">
    <text evidence="1">Belongs to the LysR transcriptional regulatory family.</text>
</comment>
<dbReference type="AlphaFoldDB" id="A0A829M1W5"/>